<proteinExistence type="predicted"/>
<gene>
    <name evidence="2" type="ORF">E4S40_08480</name>
</gene>
<evidence type="ECO:0000313" key="3">
    <source>
        <dbReference type="Proteomes" id="UP000297647"/>
    </source>
</evidence>
<dbReference type="GO" id="GO:0006355">
    <property type="term" value="P:regulation of DNA-templated transcription"/>
    <property type="evidence" value="ECO:0007669"/>
    <property type="project" value="InterPro"/>
</dbReference>
<evidence type="ECO:0000313" key="2">
    <source>
        <dbReference type="EMBL" id="TFV96249.1"/>
    </source>
</evidence>
<name>A0A4Y9QUR3_9BACT</name>
<dbReference type="InterPro" id="IPR002145">
    <property type="entry name" value="CopG"/>
</dbReference>
<dbReference type="OrthoDB" id="826419at2"/>
<dbReference type="Gene3D" id="1.10.1220.10">
    <property type="entry name" value="Met repressor-like"/>
    <property type="match status" value="1"/>
</dbReference>
<feature type="domain" description="Ribbon-helix-helix protein CopG" evidence="1">
    <location>
        <begin position="7"/>
        <end position="40"/>
    </location>
</feature>
<dbReference type="EMBL" id="SPSB01000002">
    <property type="protein sequence ID" value="TFV96249.1"/>
    <property type="molecule type" value="Genomic_DNA"/>
</dbReference>
<evidence type="ECO:0000259" key="1">
    <source>
        <dbReference type="Pfam" id="PF01402"/>
    </source>
</evidence>
<organism evidence="2 3">
    <name type="scientific">Algoriphagus kandeliae</name>
    <dbReference type="NCBI Taxonomy" id="2562278"/>
    <lineage>
        <taxon>Bacteria</taxon>
        <taxon>Pseudomonadati</taxon>
        <taxon>Bacteroidota</taxon>
        <taxon>Cytophagia</taxon>
        <taxon>Cytophagales</taxon>
        <taxon>Cyclobacteriaceae</taxon>
        <taxon>Algoriphagus</taxon>
    </lineage>
</organism>
<dbReference type="InterPro" id="IPR013321">
    <property type="entry name" value="Arc_rbn_hlx_hlx"/>
</dbReference>
<comment type="caution">
    <text evidence="2">The sequence shown here is derived from an EMBL/GenBank/DDBJ whole genome shotgun (WGS) entry which is preliminary data.</text>
</comment>
<keyword evidence="3" id="KW-1185">Reference proteome</keyword>
<accession>A0A4Y9QUR3</accession>
<reference evidence="2 3" key="1">
    <citation type="submission" date="2019-03" db="EMBL/GenBank/DDBJ databases">
        <title>Algoriphagus sp. nov, a new strain isolated from root system soil of mangrove plant Kandelia.</title>
        <authorList>
            <person name="Yin Q."/>
            <person name="Wang K."/>
            <person name="Song Z."/>
        </authorList>
    </citation>
    <scope>NUCLEOTIDE SEQUENCE [LARGE SCALE GENOMIC DNA]</scope>
    <source>
        <strain evidence="2 3">XY-J91</strain>
    </source>
</reference>
<dbReference type="RefSeq" id="WP_135072988.1">
    <property type="nucleotide sequence ID" value="NZ_SPSB01000002.1"/>
</dbReference>
<dbReference type="Proteomes" id="UP000297647">
    <property type="component" value="Unassembled WGS sequence"/>
</dbReference>
<sequence>MATFTSSLPDDLLERLTKEAKKLSLPKNKLLENALRLYLEHLKRVEYIQSFKRAAGDEDSLALAEEGMADYFKQLEEHEAR</sequence>
<dbReference type="AlphaFoldDB" id="A0A4Y9QUR3"/>
<protein>
    <submittedName>
        <fullName evidence="2">Ribbon-helix-helix protein, CopG family</fullName>
    </submittedName>
</protein>
<dbReference type="Pfam" id="PF01402">
    <property type="entry name" value="RHH_1"/>
    <property type="match status" value="1"/>
</dbReference>